<dbReference type="Gene3D" id="3.90.176.10">
    <property type="entry name" value="Toxin ADP-ribosyltransferase, Chain A, domain 1"/>
    <property type="match status" value="1"/>
</dbReference>
<dbReference type="AlphaFoldDB" id="A0A819GSU7"/>
<dbReference type="PROSITE" id="PS50088">
    <property type="entry name" value="ANK_REPEAT"/>
    <property type="match status" value="1"/>
</dbReference>
<dbReference type="SUPFAM" id="SSF56399">
    <property type="entry name" value="ADP-ribosylation"/>
    <property type="match status" value="1"/>
</dbReference>
<dbReference type="PROSITE" id="PS50297">
    <property type="entry name" value="ANK_REP_REGION"/>
    <property type="match status" value="1"/>
</dbReference>
<keyword evidence="1" id="KW-0040">ANK repeat</keyword>
<accession>A0A819GSU7</accession>
<keyword evidence="2" id="KW-1133">Transmembrane helix</keyword>
<keyword evidence="2" id="KW-0812">Transmembrane</keyword>
<protein>
    <recommendedName>
        <fullName evidence="5">NAD(P)(+)--arginine ADP-ribosyltransferase</fullName>
    </recommendedName>
</protein>
<feature type="transmembrane region" description="Helical" evidence="2">
    <location>
        <begin position="552"/>
        <end position="582"/>
    </location>
</feature>
<dbReference type="InterPro" id="IPR002110">
    <property type="entry name" value="Ankyrin_rpt"/>
</dbReference>
<dbReference type="Gene3D" id="1.25.40.20">
    <property type="entry name" value="Ankyrin repeat-containing domain"/>
    <property type="match status" value="1"/>
</dbReference>
<gene>
    <name evidence="3" type="ORF">OKA104_LOCUS23534</name>
</gene>
<comment type="caution">
    <text evidence="3">The sequence shown here is derived from an EMBL/GenBank/DDBJ whole genome shotgun (WGS) entry which is preliminary data.</text>
</comment>
<dbReference type="Pfam" id="PF13857">
    <property type="entry name" value="Ank_5"/>
    <property type="match status" value="1"/>
</dbReference>
<dbReference type="InterPro" id="IPR036770">
    <property type="entry name" value="Ankyrin_rpt-contain_sf"/>
</dbReference>
<reference evidence="3" key="1">
    <citation type="submission" date="2021-02" db="EMBL/GenBank/DDBJ databases">
        <authorList>
            <person name="Nowell W R."/>
        </authorList>
    </citation>
    <scope>NUCLEOTIDE SEQUENCE</scope>
</reference>
<dbReference type="Proteomes" id="UP000663881">
    <property type="component" value="Unassembled WGS sequence"/>
</dbReference>
<proteinExistence type="predicted"/>
<evidence type="ECO:0008006" key="5">
    <source>
        <dbReference type="Google" id="ProtNLM"/>
    </source>
</evidence>
<name>A0A819GSU7_9BILA</name>
<evidence type="ECO:0000313" key="3">
    <source>
        <dbReference type="EMBL" id="CAF3888613.1"/>
    </source>
</evidence>
<evidence type="ECO:0000256" key="1">
    <source>
        <dbReference type="PROSITE-ProRule" id="PRU00023"/>
    </source>
</evidence>
<evidence type="ECO:0000313" key="4">
    <source>
        <dbReference type="Proteomes" id="UP000663881"/>
    </source>
</evidence>
<organism evidence="3 4">
    <name type="scientific">Adineta steineri</name>
    <dbReference type="NCBI Taxonomy" id="433720"/>
    <lineage>
        <taxon>Eukaryota</taxon>
        <taxon>Metazoa</taxon>
        <taxon>Spiralia</taxon>
        <taxon>Gnathifera</taxon>
        <taxon>Rotifera</taxon>
        <taxon>Eurotatoria</taxon>
        <taxon>Bdelloidea</taxon>
        <taxon>Adinetida</taxon>
        <taxon>Adinetidae</taxon>
        <taxon>Adineta</taxon>
    </lineage>
</organism>
<evidence type="ECO:0000256" key="2">
    <source>
        <dbReference type="SAM" id="Phobius"/>
    </source>
</evidence>
<feature type="repeat" description="ANK" evidence="1">
    <location>
        <begin position="49"/>
        <end position="81"/>
    </location>
</feature>
<dbReference type="EMBL" id="CAJOAY010001805">
    <property type="protein sequence ID" value="CAF3888613.1"/>
    <property type="molecule type" value="Genomic_DNA"/>
</dbReference>
<sequence>MTTSNEQQIQLEITETSDFYNACAANDIPRIISHLANMSPNEINRIEPNGDTALHVACYHHNAGAVYLLLKFGALDFIKNRRGLTPFEDTTSLCIKEPSRSIGQAFCIDFTFSDPPKREMKQRFDSALESSFGILGLPFILDYLHIYYARRYVSEALSTSMREIEQHFTNARTYESLIPLITAYTATKQFDNVVNQHCIEVLPGLLQAYGTSGNTLATSIFYLIASFNYDPMLRPNYAYTGCVYRGLKMTLDDLQMYKKGELVVNRPFVSTSKTIRVANIYAGVGECQQFRKMNSPNNSKKYSVRCTYEINRTETRAISIANMSIIPAEEEVLLMPLSTFRIININFDPQQSLFDMKLEDCDLPSESDPTAPIIHWDFCEMANVQLVVPIPPIHKHTSVLKNPNYSKTALDIAHHGNSTLNTLNHSIIQLSTAGVILPQVRLRAQVPPQLQPQQQVPPQLQRLLLLQLHQELPLQLQPQQQVLPQVRLRAQVLPQLQPQQQVLPQVRLRAQVLPQFQPQQQVLPQVRPRQQQVLLQLQPRQRVLLQLRYTEIVIWIFPCIHVLFYSILGSFLFLLYDIYYLFDLWSNFFRTMEHSNTFLSIHTYI</sequence>
<keyword evidence="2" id="KW-0472">Membrane</keyword>
<dbReference type="SUPFAM" id="SSF48403">
    <property type="entry name" value="Ankyrin repeat"/>
    <property type="match status" value="1"/>
</dbReference>